<evidence type="ECO:0000313" key="2">
    <source>
        <dbReference type="EMBL" id="GGG68737.1"/>
    </source>
</evidence>
<dbReference type="EMBL" id="BMEQ01000031">
    <property type="protein sequence ID" value="GGG68737.1"/>
    <property type="molecule type" value="Genomic_DNA"/>
</dbReference>
<feature type="region of interest" description="Disordered" evidence="1">
    <location>
        <begin position="145"/>
        <end position="174"/>
    </location>
</feature>
<dbReference type="RefSeq" id="WP_188539804.1">
    <property type="nucleotide sequence ID" value="NZ_BMEQ01000031.1"/>
</dbReference>
<dbReference type="AlphaFoldDB" id="A0A917LZ92"/>
<evidence type="ECO:0000256" key="1">
    <source>
        <dbReference type="SAM" id="MobiDB-lite"/>
    </source>
</evidence>
<keyword evidence="3" id="KW-1185">Reference proteome</keyword>
<feature type="compositionally biased region" description="Basic residues" evidence="1">
    <location>
        <begin position="156"/>
        <end position="174"/>
    </location>
</feature>
<reference evidence="2" key="2">
    <citation type="submission" date="2020-09" db="EMBL/GenBank/DDBJ databases">
        <authorList>
            <person name="Sun Q."/>
            <person name="Zhou Y."/>
        </authorList>
    </citation>
    <scope>NUCLEOTIDE SEQUENCE</scope>
    <source>
        <strain evidence="2">CGMCC 1.12187</strain>
    </source>
</reference>
<protein>
    <submittedName>
        <fullName evidence="2">Uncharacterized protein</fullName>
    </submittedName>
</protein>
<name>A0A917LZ92_9MICC</name>
<gene>
    <name evidence="2" type="ORF">GCM10011374_36430</name>
</gene>
<reference evidence="2" key="1">
    <citation type="journal article" date="2014" name="Int. J. Syst. Evol. Microbiol.">
        <title>Complete genome sequence of Corynebacterium casei LMG S-19264T (=DSM 44701T), isolated from a smear-ripened cheese.</title>
        <authorList>
            <consortium name="US DOE Joint Genome Institute (JGI-PGF)"/>
            <person name="Walter F."/>
            <person name="Albersmeier A."/>
            <person name="Kalinowski J."/>
            <person name="Ruckert C."/>
        </authorList>
    </citation>
    <scope>NUCLEOTIDE SEQUENCE</scope>
    <source>
        <strain evidence="2">CGMCC 1.12187</strain>
    </source>
</reference>
<evidence type="ECO:0000313" key="3">
    <source>
        <dbReference type="Proteomes" id="UP000638848"/>
    </source>
</evidence>
<organism evidence="2 3">
    <name type="scientific">Kocuria dechangensis</name>
    <dbReference type="NCBI Taxonomy" id="1176249"/>
    <lineage>
        <taxon>Bacteria</taxon>
        <taxon>Bacillati</taxon>
        <taxon>Actinomycetota</taxon>
        <taxon>Actinomycetes</taxon>
        <taxon>Micrococcales</taxon>
        <taxon>Micrococcaceae</taxon>
        <taxon>Kocuria</taxon>
    </lineage>
</organism>
<proteinExistence type="predicted"/>
<comment type="caution">
    <text evidence="2">The sequence shown here is derived from an EMBL/GenBank/DDBJ whole genome shotgun (WGS) entry which is preliminary data.</text>
</comment>
<accession>A0A917LZ92</accession>
<sequence length="174" mass="18578">MTLAPTVPVEQHDPVVESFAIAAQIRMTAAGTTVRLTIALPDEVTVTASGFVPALLTLGQRVLEEHRLTGRELPEVEVTAVERAEELPAGARTTGFTVGVINDMAARRSSIVLDSDFLLGNDGGVLLAAATLLAGAEHLLEIGERTAPQYTSGKPKAPKHNRKNPRRSRGRGRR</sequence>
<dbReference type="Proteomes" id="UP000638848">
    <property type="component" value="Unassembled WGS sequence"/>
</dbReference>